<proteinExistence type="predicted"/>
<reference evidence="1 2" key="1">
    <citation type="submission" date="2024-06" db="EMBL/GenBank/DDBJ databases">
        <title>Sorghum-associated microbial communities from plants grown in Nebraska, USA.</title>
        <authorList>
            <person name="Schachtman D."/>
        </authorList>
    </citation>
    <scope>NUCLEOTIDE SEQUENCE [LARGE SCALE GENOMIC DNA]</scope>
    <source>
        <strain evidence="1 2">2709</strain>
    </source>
</reference>
<sequence length="102" mass="11044">MTFGHWHAVSANPLVPLAIPVAQGGQYRVPQAGVDAAHLLSRQSGISREALYQTLDREAFANMRQNLMKIALAQAEDIYGAQHAQEIFEAAVDAVGQESPEC</sequence>
<comment type="caution">
    <text evidence="1">The sequence shown here is derived from an EMBL/GenBank/DDBJ whole genome shotgun (WGS) entry which is preliminary data.</text>
</comment>
<gene>
    <name evidence="1" type="ORF">ABIE13_001850</name>
</gene>
<dbReference type="Proteomes" id="UP001549320">
    <property type="component" value="Unassembled WGS sequence"/>
</dbReference>
<dbReference type="EMBL" id="JBEPSH010000003">
    <property type="protein sequence ID" value="MET4576741.1"/>
    <property type="molecule type" value="Genomic_DNA"/>
</dbReference>
<keyword evidence="2" id="KW-1185">Reference proteome</keyword>
<evidence type="ECO:0000313" key="1">
    <source>
        <dbReference type="EMBL" id="MET4576741.1"/>
    </source>
</evidence>
<protein>
    <submittedName>
        <fullName evidence="1">Uncharacterized protein</fullName>
    </submittedName>
</protein>
<dbReference type="RefSeq" id="WP_354442804.1">
    <property type="nucleotide sequence ID" value="NZ_JBEPSH010000003.1"/>
</dbReference>
<organism evidence="1 2">
    <name type="scientific">Ottowia thiooxydans</name>
    <dbReference type="NCBI Taxonomy" id="219182"/>
    <lineage>
        <taxon>Bacteria</taxon>
        <taxon>Pseudomonadati</taxon>
        <taxon>Pseudomonadota</taxon>
        <taxon>Betaproteobacteria</taxon>
        <taxon>Burkholderiales</taxon>
        <taxon>Comamonadaceae</taxon>
        <taxon>Ottowia</taxon>
    </lineage>
</organism>
<accession>A0ABV2Q6T8</accession>
<name>A0ABV2Q6T8_9BURK</name>
<evidence type="ECO:0000313" key="2">
    <source>
        <dbReference type="Proteomes" id="UP001549320"/>
    </source>
</evidence>